<sequence>MRPVWMSFINLKKIFSDVKQCRQAVHAMNTRFPEVGEEELARIDITCIICRDDMTRVGEPKKLPCGHVFHKNCLRNWFQHQRTCPTCRCNVLDENPPNRNQGPVNNNNNNNGNAQPNANNNNNNQFPNFFQNVFNNMGGNAQPPNNNNPVPPNQPNNPNNGNIPNMPPFNFANLPPLPPLFPSAHINVFPQPPNYAGMSEEELLTMELNTREAIVARIEALNNITTLLDAVRMQFEQYNALPVVVQNIQSRSPPPTTSSEEANTSGSTLRSTSSVIGETFNNSHGTSTRATGGLSNDNLNSSSGSAGTGVSSDMVFNSTADSPGSVPSVGVRDVLNDTQGSSGSNVQSAGGASGRLTSDLLNSNPGSPSIGRSDHLNSSQGSASIGRSDNLNSPQDSTGRSDLSNSTQDSTSTGRSDILKNSLSSNRNKSIDNPTDTAIANGTTSSIEHNESTSTAIAADQTPNPFESLSQMEAMRRRRIENLDKKTNSTEEGDNSH</sequence>
<accession>A0AC35UCG1</accession>
<evidence type="ECO:0000313" key="1">
    <source>
        <dbReference type="Proteomes" id="UP000095286"/>
    </source>
</evidence>
<proteinExistence type="predicted"/>
<evidence type="ECO:0000313" key="2">
    <source>
        <dbReference type="WBParaSite" id="RSKR_0001013900.1"/>
    </source>
</evidence>
<reference evidence="2" key="1">
    <citation type="submission" date="2016-11" db="UniProtKB">
        <authorList>
            <consortium name="WormBaseParasite"/>
        </authorList>
    </citation>
    <scope>IDENTIFICATION</scope>
    <source>
        <strain evidence="2">KR3021</strain>
    </source>
</reference>
<organism evidence="1 2">
    <name type="scientific">Rhabditophanes sp. KR3021</name>
    <dbReference type="NCBI Taxonomy" id="114890"/>
    <lineage>
        <taxon>Eukaryota</taxon>
        <taxon>Metazoa</taxon>
        <taxon>Ecdysozoa</taxon>
        <taxon>Nematoda</taxon>
        <taxon>Chromadorea</taxon>
        <taxon>Rhabditida</taxon>
        <taxon>Tylenchina</taxon>
        <taxon>Panagrolaimomorpha</taxon>
        <taxon>Strongyloidoidea</taxon>
        <taxon>Alloionematidae</taxon>
        <taxon>Rhabditophanes</taxon>
    </lineage>
</organism>
<dbReference type="WBParaSite" id="RSKR_0001013900.1">
    <property type="protein sequence ID" value="RSKR_0001013900.1"/>
    <property type="gene ID" value="RSKR_0001013900"/>
</dbReference>
<dbReference type="Proteomes" id="UP000095286">
    <property type="component" value="Unplaced"/>
</dbReference>
<name>A0AC35UCG1_9BILA</name>
<protein>
    <submittedName>
        <fullName evidence="2">RING-type E3 ubiquitin transferase</fullName>
    </submittedName>
</protein>